<accession>A0A2M7VIE8</accession>
<proteinExistence type="predicted"/>
<protein>
    <submittedName>
        <fullName evidence="4">Fic family protein</fullName>
    </submittedName>
</protein>
<comment type="caution">
    <text evidence="4">The sequence shown here is derived from an EMBL/GenBank/DDBJ whole genome shotgun (WGS) entry which is preliminary data.</text>
</comment>
<evidence type="ECO:0000259" key="3">
    <source>
        <dbReference type="PROSITE" id="PS51459"/>
    </source>
</evidence>
<dbReference type="SUPFAM" id="SSF46785">
    <property type="entry name" value="Winged helix' DNA-binding domain"/>
    <property type="match status" value="1"/>
</dbReference>
<dbReference type="EMBL" id="PFPR01000041">
    <property type="protein sequence ID" value="PJA01627.1"/>
    <property type="molecule type" value="Genomic_DNA"/>
</dbReference>
<keyword evidence="2" id="KW-0547">Nucleotide-binding</keyword>
<evidence type="ECO:0000256" key="2">
    <source>
        <dbReference type="PIRSR" id="PIRSR640198-2"/>
    </source>
</evidence>
<keyword evidence="2" id="KW-0067">ATP-binding</keyword>
<reference evidence="5" key="1">
    <citation type="submission" date="2017-09" db="EMBL/GenBank/DDBJ databases">
        <title>Depth-based differentiation of microbial function through sediment-hosted aquifers and enrichment of novel symbionts in the deep terrestrial subsurface.</title>
        <authorList>
            <person name="Probst A.J."/>
            <person name="Ladd B."/>
            <person name="Jarett J.K."/>
            <person name="Geller-Mcgrath D.E."/>
            <person name="Sieber C.M.K."/>
            <person name="Emerson J.B."/>
            <person name="Anantharaman K."/>
            <person name="Thomas B.C."/>
            <person name="Malmstrom R."/>
            <person name="Stieglmeier M."/>
            <person name="Klingl A."/>
            <person name="Woyke T."/>
            <person name="Ryan C.M."/>
            <person name="Banfield J.F."/>
        </authorList>
    </citation>
    <scope>NUCLEOTIDE SEQUENCE [LARGE SCALE GENOMIC DNA]</scope>
</reference>
<dbReference type="InterPro" id="IPR036597">
    <property type="entry name" value="Fido-like_dom_sf"/>
</dbReference>
<feature type="domain" description="Fido" evidence="3">
    <location>
        <begin position="120"/>
        <end position="281"/>
    </location>
</feature>
<evidence type="ECO:0000313" key="5">
    <source>
        <dbReference type="Proteomes" id="UP000229364"/>
    </source>
</evidence>
<feature type="binding site" evidence="2">
    <location>
        <begin position="254"/>
        <end position="255"/>
    </location>
    <ligand>
        <name>ATP</name>
        <dbReference type="ChEBI" id="CHEBI:30616"/>
    </ligand>
</feature>
<dbReference type="SUPFAM" id="SSF140931">
    <property type="entry name" value="Fic-like"/>
    <property type="match status" value="1"/>
</dbReference>
<name>A0A2M7VIE8_9BACT</name>
<evidence type="ECO:0000256" key="1">
    <source>
        <dbReference type="PIRSR" id="PIRSR640198-1"/>
    </source>
</evidence>
<gene>
    <name evidence="4" type="ORF">COX74_01770</name>
</gene>
<feature type="active site" evidence="1">
    <location>
        <position position="212"/>
    </location>
</feature>
<feature type="binding site" evidence="2">
    <location>
        <begin position="216"/>
        <end position="223"/>
    </location>
    <ligand>
        <name>ATP</name>
        <dbReference type="ChEBI" id="CHEBI:30616"/>
    </ligand>
</feature>
<dbReference type="Gene3D" id="1.10.3290.10">
    <property type="entry name" value="Fido-like domain"/>
    <property type="match status" value="1"/>
</dbReference>
<dbReference type="PANTHER" id="PTHR13504">
    <property type="entry name" value="FIDO DOMAIN-CONTAINING PROTEIN DDB_G0283145"/>
    <property type="match status" value="1"/>
</dbReference>
<dbReference type="AlphaFoldDB" id="A0A2M7VIE8"/>
<dbReference type="Gene3D" id="1.10.10.10">
    <property type="entry name" value="Winged helix-like DNA-binding domain superfamily/Winged helix DNA-binding domain"/>
    <property type="match status" value="1"/>
</dbReference>
<sequence length="363" mass="41905">MLKNTKKTEKHTVSDNFSKRIENIPASIVSKIAKIDELKGQWISGARLSPQVLGRLKRSVLITSTGASTRIEGARMSDADIEKLMRGINIQKFTNRDKQEVKGYYELLENVFNSWKNLKFNESLIKHFHKELLKYAEKDQGHRGEYKKGENKVHMVDEAGQSIGILFDISPAYLTPGQMRDLTEWTQKTLADNKYHPLLVIGNFLVEFLKIHPFSDGNGRLSRILTNLLLLHAGYLYMPYVSHEKLVEDNKPDYYISLRRSQKTIGSKEESITAWLDFFLDIFLKQSQMAVELLSKENIEKILSEKQLIIWQYIEKTKETSTGDIIKNTNIGRPTVKQAMEVLLKLKKIERIGLGRSSRYRKI</sequence>
<dbReference type="InterPro" id="IPR003812">
    <property type="entry name" value="Fido"/>
</dbReference>
<organism evidence="4 5">
    <name type="scientific">bacterium (Candidatus Gribaldobacteria) CG_4_10_14_0_2_um_filter_41_16</name>
    <dbReference type="NCBI Taxonomy" id="2014265"/>
    <lineage>
        <taxon>Bacteria</taxon>
        <taxon>Candidatus Gribaldobacteria</taxon>
    </lineage>
</organism>
<dbReference type="PANTHER" id="PTHR13504:SF38">
    <property type="entry name" value="FIDO DOMAIN-CONTAINING PROTEIN"/>
    <property type="match status" value="1"/>
</dbReference>
<dbReference type="InterPro" id="IPR036390">
    <property type="entry name" value="WH_DNA-bd_sf"/>
</dbReference>
<dbReference type="PROSITE" id="PS51459">
    <property type="entry name" value="FIDO"/>
    <property type="match status" value="1"/>
</dbReference>
<dbReference type="Proteomes" id="UP000229364">
    <property type="component" value="Unassembled WGS sequence"/>
</dbReference>
<dbReference type="Pfam" id="PF02661">
    <property type="entry name" value="Fic"/>
    <property type="match status" value="1"/>
</dbReference>
<dbReference type="InterPro" id="IPR040198">
    <property type="entry name" value="Fido_containing"/>
</dbReference>
<dbReference type="GO" id="GO:0005524">
    <property type="term" value="F:ATP binding"/>
    <property type="evidence" value="ECO:0007669"/>
    <property type="project" value="UniProtKB-KW"/>
</dbReference>
<dbReference type="InterPro" id="IPR036388">
    <property type="entry name" value="WH-like_DNA-bd_sf"/>
</dbReference>
<evidence type="ECO:0000313" key="4">
    <source>
        <dbReference type="EMBL" id="PJA01627.1"/>
    </source>
</evidence>